<sequence>MVSAGLLKVPHLVEPSAAASTKFPVLSMAAYTAPTTLGFHTSVPVGSWSESAPFELSRSWEPDETCTSAGSGSLVLAYQTTVLSLVLSNQTASR</sequence>
<evidence type="ECO:0000313" key="2">
    <source>
        <dbReference type="Proteomes" id="UP000004995"/>
    </source>
</evidence>
<accession>K3YFI0</accession>
<dbReference type="HOGENOM" id="CLU_2390213_0_0_1"/>
<keyword evidence="2" id="KW-1185">Reference proteome</keyword>
<dbReference type="EnsemblPlants" id="KQK96553">
    <property type="protein sequence ID" value="KQK96553"/>
    <property type="gene ID" value="SETIT_012998mg"/>
</dbReference>
<dbReference type="Gramene" id="KQK96553">
    <property type="protein sequence ID" value="KQK96553"/>
    <property type="gene ID" value="SETIT_012998mg"/>
</dbReference>
<protein>
    <submittedName>
        <fullName evidence="1">Uncharacterized protein</fullName>
    </submittedName>
</protein>
<evidence type="ECO:0000313" key="1">
    <source>
        <dbReference type="EnsemblPlants" id="KQK96553"/>
    </source>
</evidence>
<proteinExistence type="predicted"/>
<dbReference type="Proteomes" id="UP000004995">
    <property type="component" value="Unassembled WGS sequence"/>
</dbReference>
<name>K3YFI0_SETIT</name>
<dbReference type="InParanoid" id="K3YFI0"/>
<dbReference type="AlphaFoldDB" id="K3YFI0"/>
<organism evidence="1 2">
    <name type="scientific">Setaria italica</name>
    <name type="common">Foxtail millet</name>
    <name type="synonym">Panicum italicum</name>
    <dbReference type="NCBI Taxonomy" id="4555"/>
    <lineage>
        <taxon>Eukaryota</taxon>
        <taxon>Viridiplantae</taxon>
        <taxon>Streptophyta</taxon>
        <taxon>Embryophyta</taxon>
        <taxon>Tracheophyta</taxon>
        <taxon>Spermatophyta</taxon>
        <taxon>Magnoliopsida</taxon>
        <taxon>Liliopsida</taxon>
        <taxon>Poales</taxon>
        <taxon>Poaceae</taxon>
        <taxon>PACMAD clade</taxon>
        <taxon>Panicoideae</taxon>
        <taxon>Panicodae</taxon>
        <taxon>Paniceae</taxon>
        <taxon>Cenchrinae</taxon>
        <taxon>Setaria</taxon>
    </lineage>
</organism>
<reference evidence="2" key="1">
    <citation type="journal article" date="2012" name="Nat. Biotechnol.">
        <title>Reference genome sequence of the model plant Setaria.</title>
        <authorList>
            <person name="Bennetzen J.L."/>
            <person name="Schmutz J."/>
            <person name="Wang H."/>
            <person name="Percifield R."/>
            <person name="Hawkins J."/>
            <person name="Pontaroli A.C."/>
            <person name="Estep M."/>
            <person name="Feng L."/>
            <person name="Vaughn J.N."/>
            <person name="Grimwood J."/>
            <person name="Jenkins J."/>
            <person name="Barry K."/>
            <person name="Lindquist E."/>
            <person name="Hellsten U."/>
            <person name="Deshpande S."/>
            <person name="Wang X."/>
            <person name="Wu X."/>
            <person name="Mitros T."/>
            <person name="Triplett J."/>
            <person name="Yang X."/>
            <person name="Ye C.Y."/>
            <person name="Mauro-Herrera M."/>
            <person name="Wang L."/>
            <person name="Li P."/>
            <person name="Sharma M."/>
            <person name="Sharma R."/>
            <person name="Ronald P.C."/>
            <person name="Panaud O."/>
            <person name="Kellogg E.A."/>
            <person name="Brutnell T.P."/>
            <person name="Doust A.N."/>
            <person name="Tuskan G.A."/>
            <person name="Rokhsar D."/>
            <person name="Devos K.M."/>
        </authorList>
    </citation>
    <scope>NUCLEOTIDE SEQUENCE [LARGE SCALE GENOMIC DNA]</scope>
    <source>
        <strain evidence="2">cv. Yugu1</strain>
    </source>
</reference>
<dbReference type="EMBL" id="AGNK02004200">
    <property type="status" value="NOT_ANNOTATED_CDS"/>
    <property type="molecule type" value="Genomic_DNA"/>
</dbReference>
<reference evidence="1" key="2">
    <citation type="submission" date="2018-08" db="UniProtKB">
        <authorList>
            <consortium name="EnsemblPlants"/>
        </authorList>
    </citation>
    <scope>IDENTIFICATION</scope>
    <source>
        <strain evidence="1">Yugu1</strain>
    </source>
</reference>